<evidence type="ECO:0000313" key="2">
    <source>
        <dbReference type="Proteomes" id="UP000054485"/>
    </source>
</evidence>
<accession>A0A0D0B0U4</accession>
<dbReference type="OrthoDB" id="2657348at2759"/>
<dbReference type="AlphaFoldDB" id="A0A0D0B0U4"/>
<dbReference type="InParanoid" id="A0A0D0B0U4"/>
<protein>
    <submittedName>
        <fullName evidence="1">Uncharacterized protein</fullName>
    </submittedName>
</protein>
<evidence type="ECO:0000313" key="1">
    <source>
        <dbReference type="EMBL" id="KIK40162.1"/>
    </source>
</evidence>
<dbReference type="EMBL" id="KN835313">
    <property type="protein sequence ID" value="KIK40162.1"/>
    <property type="molecule type" value="Genomic_DNA"/>
</dbReference>
<proteinExistence type="predicted"/>
<keyword evidence="2" id="KW-1185">Reference proteome</keyword>
<organism evidence="1 2">
    <name type="scientific">Suillus luteus UH-Slu-Lm8-n1</name>
    <dbReference type="NCBI Taxonomy" id="930992"/>
    <lineage>
        <taxon>Eukaryota</taxon>
        <taxon>Fungi</taxon>
        <taxon>Dikarya</taxon>
        <taxon>Basidiomycota</taxon>
        <taxon>Agaricomycotina</taxon>
        <taxon>Agaricomycetes</taxon>
        <taxon>Agaricomycetidae</taxon>
        <taxon>Boletales</taxon>
        <taxon>Suillineae</taxon>
        <taxon>Suillaceae</taxon>
        <taxon>Suillus</taxon>
    </lineage>
</organism>
<reference evidence="2" key="2">
    <citation type="submission" date="2015-01" db="EMBL/GenBank/DDBJ databases">
        <title>Evolutionary Origins and Diversification of the Mycorrhizal Mutualists.</title>
        <authorList>
            <consortium name="DOE Joint Genome Institute"/>
            <consortium name="Mycorrhizal Genomics Consortium"/>
            <person name="Kohler A."/>
            <person name="Kuo A."/>
            <person name="Nagy L.G."/>
            <person name="Floudas D."/>
            <person name="Copeland A."/>
            <person name="Barry K.W."/>
            <person name="Cichocki N."/>
            <person name="Veneault-Fourrey C."/>
            <person name="LaButti K."/>
            <person name="Lindquist E.A."/>
            <person name="Lipzen A."/>
            <person name="Lundell T."/>
            <person name="Morin E."/>
            <person name="Murat C."/>
            <person name="Riley R."/>
            <person name="Ohm R."/>
            <person name="Sun H."/>
            <person name="Tunlid A."/>
            <person name="Henrissat B."/>
            <person name="Grigoriev I.V."/>
            <person name="Hibbett D.S."/>
            <person name="Martin F."/>
        </authorList>
    </citation>
    <scope>NUCLEOTIDE SEQUENCE [LARGE SCALE GENOMIC DNA]</scope>
    <source>
        <strain evidence="2">UH-Slu-Lm8-n1</strain>
    </source>
</reference>
<name>A0A0D0B0U4_9AGAM</name>
<reference evidence="1 2" key="1">
    <citation type="submission" date="2014-04" db="EMBL/GenBank/DDBJ databases">
        <authorList>
            <consortium name="DOE Joint Genome Institute"/>
            <person name="Kuo A."/>
            <person name="Ruytinx J."/>
            <person name="Rineau F."/>
            <person name="Colpaert J."/>
            <person name="Kohler A."/>
            <person name="Nagy L.G."/>
            <person name="Floudas D."/>
            <person name="Copeland A."/>
            <person name="Barry K.W."/>
            <person name="Cichocki N."/>
            <person name="Veneault-Fourrey C."/>
            <person name="LaButti K."/>
            <person name="Lindquist E.A."/>
            <person name="Lipzen A."/>
            <person name="Lundell T."/>
            <person name="Morin E."/>
            <person name="Murat C."/>
            <person name="Sun H."/>
            <person name="Tunlid A."/>
            <person name="Henrissat B."/>
            <person name="Grigoriev I.V."/>
            <person name="Hibbett D.S."/>
            <person name="Martin F."/>
            <person name="Nordberg H.P."/>
            <person name="Cantor M.N."/>
            <person name="Hua S.X."/>
        </authorList>
    </citation>
    <scope>NUCLEOTIDE SEQUENCE [LARGE SCALE GENOMIC DNA]</scope>
    <source>
        <strain evidence="1 2">UH-Slu-Lm8-n1</strain>
    </source>
</reference>
<sequence>MALQNPVLDIFLDGQILAPTSPFHLLVSDAYRYFLAYPRAIKHLAKMTLESSRTNIDLDGVEERVQDIKKYLSTHFPAVGLKTLTRAYGSTPMPESYPGYGSPEYFFLNLSSIERQTWRLQFYLHTKLYSLFTRARTTTEKRANTKEVPSPHLSEIASGLWDHISTLSLQPTPSYLAQAHTRISHSQIPRNYPPSSPSSTAVTPEDNIRTVINPDTFSLSSTGDTNIKRRVEEMMVSVRALTGRPDLVANIPQSSGLAPGEKR</sequence>
<gene>
    <name evidence="1" type="ORF">CY34DRAFT_13900</name>
</gene>
<dbReference type="Proteomes" id="UP000054485">
    <property type="component" value="Unassembled WGS sequence"/>
</dbReference>
<dbReference type="HOGENOM" id="CLU_1058355_0_0_1"/>